<keyword evidence="4" id="KW-1003">Cell membrane</keyword>
<accession>A0ABQ9K1F9</accession>
<protein>
    <submittedName>
        <fullName evidence="12">Uncharacterized protein</fullName>
    </submittedName>
</protein>
<dbReference type="PANTHER" id="PTHR21522:SF61">
    <property type="entry name" value="PROTON CHANNEL OTOPLC"/>
    <property type="match status" value="1"/>
</dbReference>
<keyword evidence="3" id="KW-0813">Transport</keyword>
<evidence type="ECO:0000256" key="7">
    <source>
        <dbReference type="ARBA" id="ARBA00022989"/>
    </source>
</evidence>
<comment type="subcellular location">
    <subcellularLocation>
        <location evidence="1">Cell membrane</location>
        <topology evidence="1">Multi-pass membrane protein</topology>
    </subcellularLocation>
</comment>
<evidence type="ECO:0000313" key="12">
    <source>
        <dbReference type="EMBL" id="KAJ8984445.1"/>
    </source>
</evidence>
<evidence type="ECO:0000256" key="8">
    <source>
        <dbReference type="ARBA" id="ARBA00023065"/>
    </source>
</evidence>
<keyword evidence="9 11" id="KW-0472">Membrane</keyword>
<evidence type="ECO:0000256" key="4">
    <source>
        <dbReference type="ARBA" id="ARBA00022475"/>
    </source>
</evidence>
<keyword evidence="13" id="KW-1185">Reference proteome</keyword>
<gene>
    <name evidence="12" type="ORF">NQ317_012509</name>
</gene>
<keyword evidence="10" id="KW-0407">Ion channel</keyword>
<proteinExistence type="inferred from homology"/>
<feature type="transmembrane region" description="Helical" evidence="11">
    <location>
        <begin position="199"/>
        <end position="216"/>
    </location>
</feature>
<keyword evidence="5 11" id="KW-0812">Transmembrane</keyword>
<feature type="transmembrane region" description="Helical" evidence="11">
    <location>
        <begin position="324"/>
        <end position="343"/>
    </location>
</feature>
<evidence type="ECO:0000256" key="3">
    <source>
        <dbReference type="ARBA" id="ARBA00022448"/>
    </source>
</evidence>
<feature type="transmembrane region" description="Helical" evidence="11">
    <location>
        <begin position="82"/>
        <end position="99"/>
    </location>
</feature>
<evidence type="ECO:0000256" key="1">
    <source>
        <dbReference type="ARBA" id="ARBA00004651"/>
    </source>
</evidence>
<reference evidence="12" key="1">
    <citation type="journal article" date="2023" name="Insect Mol. Biol.">
        <title>Genome sequencing provides insights into the evolution of gene families encoding plant cell wall-degrading enzymes in longhorned beetles.</title>
        <authorList>
            <person name="Shin N.R."/>
            <person name="Okamura Y."/>
            <person name="Kirsch R."/>
            <person name="Pauchet Y."/>
        </authorList>
    </citation>
    <scope>NUCLEOTIDE SEQUENCE</scope>
    <source>
        <strain evidence="12">MMC_N1</strain>
    </source>
</reference>
<comment type="similarity">
    <text evidence="2">Belongs to the otopetrin family.</text>
</comment>
<evidence type="ECO:0000256" key="6">
    <source>
        <dbReference type="ARBA" id="ARBA00022781"/>
    </source>
</evidence>
<evidence type="ECO:0000256" key="10">
    <source>
        <dbReference type="ARBA" id="ARBA00023303"/>
    </source>
</evidence>
<evidence type="ECO:0000256" key="5">
    <source>
        <dbReference type="ARBA" id="ARBA00022692"/>
    </source>
</evidence>
<keyword evidence="7 11" id="KW-1133">Transmembrane helix</keyword>
<keyword evidence="6" id="KW-0375">Hydrogen ion transport</keyword>
<organism evidence="12 13">
    <name type="scientific">Molorchus minor</name>
    <dbReference type="NCBI Taxonomy" id="1323400"/>
    <lineage>
        <taxon>Eukaryota</taxon>
        <taxon>Metazoa</taxon>
        <taxon>Ecdysozoa</taxon>
        <taxon>Arthropoda</taxon>
        <taxon>Hexapoda</taxon>
        <taxon>Insecta</taxon>
        <taxon>Pterygota</taxon>
        <taxon>Neoptera</taxon>
        <taxon>Endopterygota</taxon>
        <taxon>Coleoptera</taxon>
        <taxon>Polyphaga</taxon>
        <taxon>Cucujiformia</taxon>
        <taxon>Chrysomeloidea</taxon>
        <taxon>Cerambycidae</taxon>
        <taxon>Lamiinae</taxon>
        <taxon>Monochamini</taxon>
        <taxon>Molorchus</taxon>
    </lineage>
</organism>
<feature type="transmembrane region" description="Helical" evidence="11">
    <location>
        <begin position="45"/>
        <end position="67"/>
    </location>
</feature>
<keyword evidence="8" id="KW-0406">Ion transport</keyword>
<dbReference type="Proteomes" id="UP001162164">
    <property type="component" value="Unassembled WGS sequence"/>
</dbReference>
<evidence type="ECO:0000313" key="13">
    <source>
        <dbReference type="Proteomes" id="UP001162164"/>
    </source>
</evidence>
<dbReference type="Pfam" id="PF03189">
    <property type="entry name" value="Otopetrin"/>
    <property type="match status" value="2"/>
</dbReference>
<dbReference type="InterPro" id="IPR004878">
    <property type="entry name" value="Otopetrin"/>
</dbReference>
<evidence type="ECO:0000256" key="11">
    <source>
        <dbReference type="SAM" id="Phobius"/>
    </source>
</evidence>
<sequence>MSQTTNLSRLDRLHQSLPALDILACPEIRSRPQLKSKWRRRGDEAMTYTVSAFYAKTLVILGIAFPVTDAIATDEYDTFDAFYMYLYVGSIAFLIYMYVTQLKEKSMKENRGYSVTGSSAMPEDRHNKITYIRYGSFYFKMGVTELKSPQNNQTTQFLITPYKGSELVPVIYSAFQFGEYWELSAEKDCNNLSRAIKPLLRIIFALMQMLFIFSYSNDGMFLVAHKSKTIANFGLMHMIATNLCEWFFVLVQETQGDIYRSAQRRQNNAARDNSTLSLLDFQFINSNKGARDLSTETSRQSGSNPIYSRSQSQFSVDCAQAHKGLFAGILVLAVTIISLIMFFELVGQKDLKDATILQVRRKTSKCVGSSIVLGGNHRRGLLHSSLKRCQLVRTKTKVRTGTPPAAGDTVWRFHVLFVSNHRRDPHGTDKGKGGIMRIVTPLSALVQSSCQTVLVLDAWQRRCSTESQMRRKPGRQLITFLLLANISLWVVNRLKNNRSVSHPNQMDFYGILAWNIITHVSMPLVVSYRFQSTVCFYEIWKHVYKTKNVKRIFKMIAVSKR</sequence>
<name>A0ABQ9K1F9_9CUCU</name>
<evidence type="ECO:0000256" key="2">
    <source>
        <dbReference type="ARBA" id="ARBA00006513"/>
    </source>
</evidence>
<feature type="transmembrane region" description="Helical" evidence="11">
    <location>
        <begin position="506"/>
        <end position="526"/>
    </location>
</feature>
<comment type="caution">
    <text evidence="12">The sequence shown here is derived from an EMBL/GenBank/DDBJ whole genome shotgun (WGS) entry which is preliminary data.</text>
</comment>
<dbReference type="PANTHER" id="PTHR21522">
    <property type="entry name" value="PROTON CHANNEL OTOP"/>
    <property type="match status" value="1"/>
</dbReference>
<feature type="transmembrane region" description="Helical" evidence="11">
    <location>
        <begin position="477"/>
        <end position="494"/>
    </location>
</feature>
<dbReference type="EMBL" id="JAPWTJ010000036">
    <property type="protein sequence ID" value="KAJ8984445.1"/>
    <property type="molecule type" value="Genomic_DNA"/>
</dbReference>
<evidence type="ECO:0000256" key="9">
    <source>
        <dbReference type="ARBA" id="ARBA00023136"/>
    </source>
</evidence>